<keyword evidence="1" id="KW-0808">Transferase</keyword>
<dbReference type="Gene3D" id="3.90.550.10">
    <property type="entry name" value="Spore Coat Polysaccharide Biosynthesis Protein SpsA, Chain A"/>
    <property type="match status" value="1"/>
</dbReference>
<evidence type="ECO:0000313" key="1">
    <source>
        <dbReference type="EMBL" id="OAN37072.1"/>
    </source>
</evidence>
<protein>
    <submittedName>
        <fullName evidence="1">Glycosyl transferase</fullName>
    </submittedName>
</protein>
<reference evidence="1 2" key="1">
    <citation type="submission" date="2016-04" db="EMBL/GenBank/DDBJ databases">
        <title>Chloroflexus islandicus sp. nov., a thermophilic filamentous anoxygenic phototrophic bacterium from geyser Strokkur (Iceland).</title>
        <authorList>
            <person name="Gaisin V.A."/>
            <person name="Kalashnikov A.M."/>
            <person name="Sukhacheva M.V."/>
            <person name="Grouzdev D.S."/>
            <person name="Ivanov T.M."/>
            <person name="Kuznetsov B."/>
            <person name="Gorlenko V.M."/>
        </authorList>
    </citation>
    <scope>NUCLEOTIDE SEQUENCE [LARGE SCALE GENOMIC DNA]</scope>
    <source>
        <strain evidence="2">isl-2</strain>
    </source>
</reference>
<dbReference type="CDD" id="cd04186">
    <property type="entry name" value="GT_2_like_c"/>
    <property type="match status" value="1"/>
</dbReference>
<dbReference type="OrthoDB" id="9771846at2"/>
<sequence>MTSLAVVILNYNRADLLADCLASIAAAPTRCTLSVWVVDNASTDGSAALVRERFPWVHLIESPVNGGFSAGNNLALRQILALPDPPAYILLLNNDTIVPPGALDGLVDYLERHPAVGAVGPKLLLPDGSLDLACRRSFPTPAIAFYRLFGLSRLFPRSRRFAAYNMTYLDPDVETEVDSVVGACMMVRTAVVREVGLLDETFFMYGEDLDWAYRIKQYGWKIVYYPAVTVYHYKRAASSRRPIPSIRAFYDAMRLFHRKHYAATTPAPLNGLIELGITIKELWALGRNLLLPSNARRAS</sequence>
<proteinExistence type="predicted"/>
<dbReference type="STRING" id="1707952.A6A03_05350"/>
<keyword evidence="2" id="KW-1185">Reference proteome</keyword>
<dbReference type="InterPro" id="IPR029044">
    <property type="entry name" value="Nucleotide-diphossugar_trans"/>
</dbReference>
<dbReference type="GO" id="GO:0016740">
    <property type="term" value="F:transferase activity"/>
    <property type="evidence" value="ECO:0007669"/>
    <property type="project" value="UniProtKB-KW"/>
</dbReference>
<accession>A0A178LSU4</accession>
<dbReference type="AlphaFoldDB" id="A0A178LSU4"/>
<dbReference type="PANTHER" id="PTHR43179:SF7">
    <property type="entry name" value="RHAMNOSYLTRANSFERASE WBBL"/>
    <property type="match status" value="1"/>
</dbReference>
<dbReference type="Pfam" id="PF13641">
    <property type="entry name" value="Glyco_tranf_2_3"/>
    <property type="match status" value="1"/>
</dbReference>
<dbReference type="Proteomes" id="UP000078287">
    <property type="component" value="Unassembled WGS sequence"/>
</dbReference>
<dbReference type="EMBL" id="LWQS01000114">
    <property type="protein sequence ID" value="OAN37072.1"/>
    <property type="molecule type" value="Genomic_DNA"/>
</dbReference>
<evidence type="ECO:0000313" key="2">
    <source>
        <dbReference type="Proteomes" id="UP000078287"/>
    </source>
</evidence>
<comment type="caution">
    <text evidence="1">The sequence shown here is derived from an EMBL/GenBank/DDBJ whole genome shotgun (WGS) entry which is preliminary data.</text>
</comment>
<dbReference type="PANTHER" id="PTHR43179">
    <property type="entry name" value="RHAMNOSYLTRANSFERASE WBBL"/>
    <property type="match status" value="1"/>
</dbReference>
<organism evidence="1 2">
    <name type="scientific">Chloroflexus islandicus</name>
    <dbReference type="NCBI Taxonomy" id="1707952"/>
    <lineage>
        <taxon>Bacteria</taxon>
        <taxon>Bacillati</taxon>
        <taxon>Chloroflexota</taxon>
        <taxon>Chloroflexia</taxon>
        <taxon>Chloroflexales</taxon>
        <taxon>Chloroflexineae</taxon>
        <taxon>Chloroflexaceae</taxon>
        <taxon>Chloroflexus</taxon>
    </lineage>
</organism>
<name>A0A178LSU4_9CHLR</name>
<dbReference type="SUPFAM" id="SSF53448">
    <property type="entry name" value="Nucleotide-diphospho-sugar transferases"/>
    <property type="match status" value="1"/>
</dbReference>
<dbReference type="RefSeq" id="WP_066791379.1">
    <property type="nucleotide sequence ID" value="NZ_LWQS01000114.1"/>
</dbReference>
<gene>
    <name evidence="1" type="ORF">A6A03_05350</name>
</gene>